<sequence length="653" mass="74587">MLRDLQYRTPSSPSPYAPLGEGFIGFPPTKNPDIEHRSRSFFEGAQHFRMGNFQYFEANHVTVNPLPHVEVVDGWKLLVENMAPNALHDSGARYDAPMCDEDTRVEVTSEIMDWIKDRNAPQRLLCMTGAAGAGKSALQQTITERCEELGILASAFFFSNSDFTRNTISTVVPTIAFQVGSCNPDLRHYIGAAVANDPVIFKKSLRTQLNTLIVRPLQQLRKRAGLDLATLPYAILIDGLDECTGEDHQAELLTAVRRCLLADDLPFRIFVASRPEWAIRTALEPGGHLNQTAYHIQLSDKYDADEDIRRYLRRRFEEIGLRIGDSKWFSDSDIEALVEAASGQFVYVAVVCKYISQRRASPSERLKVVRTWTPHMGQMARPFEALDRLYTNILLAAKNAYEAVDTHHGRDFLILFRAHHINAAGFQLMATIWGAWCFPADTLSALLGLETGSEEYLFSDLRSLVTLKKSNDVGKFRLHLYHKSFSDFLREKSRAKDLFVPDSRVHTHLARCFNQQIIECPLDFDSLPDEWEELPLSEPHKHSLKQAIHALPFFLGNTTDSDKEVSDFTAKGGWHRIDKLLPLWSRRKTWIVYLFHDWIESLRRFIEDLTARNPDIAAVINAFVKKWVNEFKEQWAHEMKQEIYSKLNSTGTD</sequence>
<gene>
    <name evidence="4" type="ORF">H1R20_g11534</name>
</gene>
<dbReference type="Pfam" id="PF24883">
    <property type="entry name" value="NPHP3_N"/>
    <property type="match status" value="1"/>
</dbReference>
<feature type="non-terminal residue" evidence="4">
    <location>
        <position position="1"/>
    </location>
</feature>
<organism evidence="4 5">
    <name type="scientific">Candolleomyces eurysporus</name>
    <dbReference type="NCBI Taxonomy" id="2828524"/>
    <lineage>
        <taxon>Eukaryota</taxon>
        <taxon>Fungi</taxon>
        <taxon>Dikarya</taxon>
        <taxon>Basidiomycota</taxon>
        <taxon>Agaricomycotina</taxon>
        <taxon>Agaricomycetes</taxon>
        <taxon>Agaricomycetidae</taxon>
        <taxon>Agaricales</taxon>
        <taxon>Agaricineae</taxon>
        <taxon>Psathyrellaceae</taxon>
        <taxon>Candolleomyces</taxon>
    </lineage>
</organism>
<reference evidence="4" key="1">
    <citation type="submission" date="2022-06" db="EMBL/GenBank/DDBJ databases">
        <title>Genome Sequence of Candolleomyces eurysporus.</title>
        <authorList>
            <person name="Buettner E."/>
        </authorList>
    </citation>
    <scope>NUCLEOTIDE SEQUENCE</scope>
    <source>
        <strain evidence="4">VTCC 930004</strain>
    </source>
</reference>
<name>A0A9W8IZK0_9AGAR</name>
<evidence type="ECO:0000256" key="1">
    <source>
        <dbReference type="ARBA" id="ARBA00022737"/>
    </source>
</evidence>
<dbReference type="PANTHER" id="PTHR10039">
    <property type="entry name" value="AMELOGENIN"/>
    <property type="match status" value="1"/>
</dbReference>
<evidence type="ECO:0000313" key="5">
    <source>
        <dbReference type="Proteomes" id="UP001140091"/>
    </source>
</evidence>
<dbReference type="AlphaFoldDB" id="A0A9W8IZK0"/>
<evidence type="ECO:0000313" key="4">
    <source>
        <dbReference type="EMBL" id="KAJ2925562.1"/>
    </source>
</evidence>
<accession>A0A9W8IZK0</accession>
<dbReference type="InterPro" id="IPR056884">
    <property type="entry name" value="NPHP3-like_N"/>
</dbReference>
<feature type="domain" description="Nephrocystin 3-like N-terminal" evidence="3">
    <location>
        <begin position="109"/>
        <end position="274"/>
    </location>
</feature>
<comment type="caution">
    <text evidence="4">The sequence shown here is derived from an EMBL/GenBank/DDBJ whole genome shotgun (WGS) entry which is preliminary data.</text>
</comment>
<evidence type="ECO:0000259" key="3">
    <source>
        <dbReference type="Pfam" id="PF24883"/>
    </source>
</evidence>
<dbReference type="PANTHER" id="PTHR10039:SF14">
    <property type="entry name" value="NACHT DOMAIN-CONTAINING PROTEIN"/>
    <property type="match status" value="1"/>
</dbReference>
<dbReference type="OrthoDB" id="3018344at2759"/>
<dbReference type="Proteomes" id="UP001140091">
    <property type="component" value="Unassembled WGS sequence"/>
</dbReference>
<proteinExistence type="predicted"/>
<protein>
    <recommendedName>
        <fullName evidence="3">Nephrocystin 3-like N-terminal domain-containing protein</fullName>
    </recommendedName>
</protein>
<dbReference type="InterPro" id="IPR027417">
    <property type="entry name" value="P-loop_NTPase"/>
</dbReference>
<keyword evidence="5" id="KW-1185">Reference proteome</keyword>
<dbReference type="SUPFAM" id="SSF52540">
    <property type="entry name" value="P-loop containing nucleoside triphosphate hydrolases"/>
    <property type="match status" value="1"/>
</dbReference>
<keyword evidence="1" id="KW-0677">Repeat</keyword>
<evidence type="ECO:0000256" key="2">
    <source>
        <dbReference type="SAM" id="MobiDB-lite"/>
    </source>
</evidence>
<feature type="region of interest" description="Disordered" evidence="2">
    <location>
        <begin position="1"/>
        <end position="21"/>
    </location>
</feature>
<dbReference type="EMBL" id="JANBPK010001153">
    <property type="protein sequence ID" value="KAJ2925562.1"/>
    <property type="molecule type" value="Genomic_DNA"/>
</dbReference>